<dbReference type="OrthoDB" id="5716768at2"/>
<dbReference type="AlphaFoldDB" id="A0A1H3WCN4"/>
<evidence type="ECO:0000313" key="4">
    <source>
        <dbReference type="Proteomes" id="UP000198658"/>
    </source>
</evidence>
<feature type="transmembrane region" description="Helical" evidence="2">
    <location>
        <begin position="172"/>
        <end position="198"/>
    </location>
</feature>
<feature type="compositionally biased region" description="Basic and acidic residues" evidence="1">
    <location>
        <begin position="111"/>
        <end position="120"/>
    </location>
</feature>
<keyword evidence="2" id="KW-0472">Membrane</keyword>
<dbReference type="Proteomes" id="UP000198658">
    <property type="component" value="Unassembled WGS sequence"/>
</dbReference>
<keyword evidence="4" id="KW-1185">Reference proteome</keyword>
<dbReference type="RefSeq" id="WP_139304805.1">
    <property type="nucleotide sequence ID" value="NZ_FNQO01000001.1"/>
</dbReference>
<sequence>MSGQEKFQVVSAGKTLRARAPEAVLQDAAKTFSLPVSQARRLLIKGWVIKDQLSSKQVLEYRSRLQKIGLRVEVFPAGTFDNRALIAKMQFAQKRRARSQAGSGPAAKLPEAGRDAAAESSDHAVGVRHAAVEPAATQLDSARRSGARAQVESLFAEQAPAVGDSVAQRVQLLVGALAASLVPALFVLLLCLCGYTAARALWQIPQALVAGDFGVTTAIGSLLSVLLAGFIAALLVFPYFGVRRLAPTSADTIQVKPADARGLYLLLEVLAEKTGLPRVKQVSISAGVEVMAEPRLADIHRQQLPLDIGLSAVRALGGNELLALVARALGTYRGRLGGLTAWLVLDTARRIQQMQWALENERTVIAVNGEAGTLYKPWHLALTSCGRAVLPLLDRLDGLHRALSGNIARRLERRGDAWAAQLLGSREFVVFAEQWHRLVHAELVVAEINREAAVAGQRLQNYPAAVQWMLRNLDEETCSNIELAMAQASDPWDPAQAADNDRIASAEELSLDALLTREFSIQKLFENLAELEQAASAAVASTGTRAVENQRLLCVSKEAEQALQSLGEYFNQLPPRLFLPLEAPSSDELSSMDLQEAIDWLRGRLVELRELQHRQGNLCERAATMQLGAALVRLQGDILPQEFFLAGATPAAADESIRDNRLRREEIGRQVHQIYCVFYVRIRRAMETMGAGERQVAERLLGQLSAYGALAAHLERLDNYAGILGLMIDRLALDNSQRELVQKYFALAARELEGIFSAVEASGPLCELGLARALEERAERAPMPKLPTKRQDLLDALQALELKCKNASAAVAEHYRIQLAQLLDTCLKQERDLKVKPLRLLGAV</sequence>
<keyword evidence="2" id="KW-1133">Transmembrane helix</keyword>
<feature type="transmembrane region" description="Helical" evidence="2">
    <location>
        <begin position="218"/>
        <end position="240"/>
    </location>
</feature>
<evidence type="ECO:0000313" key="3">
    <source>
        <dbReference type="EMBL" id="SDZ84154.1"/>
    </source>
</evidence>
<proteinExistence type="predicted"/>
<evidence type="ECO:0000256" key="2">
    <source>
        <dbReference type="SAM" id="Phobius"/>
    </source>
</evidence>
<gene>
    <name evidence="3" type="ORF">SAMN05216562_0694</name>
</gene>
<protein>
    <submittedName>
        <fullName evidence="3">Uncharacterized protein</fullName>
    </submittedName>
</protein>
<reference evidence="4" key="1">
    <citation type="submission" date="2016-10" db="EMBL/GenBank/DDBJ databases">
        <authorList>
            <person name="Varghese N."/>
            <person name="Submissions S."/>
        </authorList>
    </citation>
    <scope>NUCLEOTIDE SEQUENCE [LARGE SCALE GENOMIC DNA]</scope>
    <source>
        <strain evidence="4">CGMCC 1.10657</strain>
    </source>
</reference>
<dbReference type="EMBL" id="FNQO01000001">
    <property type="protein sequence ID" value="SDZ84154.1"/>
    <property type="molecule type" value="Genomic_DNA"/>
</dbReference>
<name>A0A1H3WCN4_9GAMM</name>
<evidence type="ECO:0000256" key="1">
    <source>
        <dbReference type="SAM" id="MobiDB-lite"/>
    </source>
</evidence>
<organism evidence="3 4">
    <name type="scientific">Microbulbifer marinus</name>
    <dbReference type="NCBI Taxonomy" id="658218"/>
    <lineage>
        <taxon>Bacteria</taxon>
        <taxon>Pseudomonadati</taxon>
        <taxon>Pseudomonadota</taxon>
        <taxon>Gammaproteobacteria</taxon>
        <taxon>Cellvibrionales</taxon>
        <taxon>Microbulbiferaceae</taxon>
        <taxon>Microbulbifer</taxon>
    </lineage>
</organism>
<accession>A0A1H3WCN4</accession>
<feature type="region of interest" description="Disordered" evidence="1">
    <location>
        <begin position="97"/>
        <end position="120"/>
    </location>
</feature>
<keyword evidence="2" id="KW-0812">Transmembrane</keyword>